<keyword evidence="4" id="KW-0271">Exosome</keyword>
<keyword evidence="8" id="KW-1185">Reference proteome</keyword>
<evidence type="ECO:0000313" key="7">
    <source>
        <dbReference type="EMBL" id="KAK3932843.1"/>
    </source>
</evidence>
<evidence type="ECO:0000256" key="4">
    <source>
        <dbReference type="ARBA" id="ARBA00022835"/>
    </source>
</evidence>
<dbReference type="Pfam" id="PF01138">
    <property type="entry name" value="RNase_PH"/>
    <property type="match status" value="1"/>
</dbReference>
<keyword evidence="5" id="KW-0539">Nucleus</keyword>
<protein>
    <submittedName>
        <fullName evidence="7">Exosome complex component RRP46</fullName>
    </submittedName>
</protein>
<dbReference type="Gene3D" id="3.30.230.70">
    <property type="entry name" value="GHMP Kinase, N-terminal domain"/>
    <property type="match status" value="1"/>
</dbReference>
<name>A0AAE1I3Z4_9NEOP</name>
<dbReference type="PANTHER" id="PTHR11953">
    <property type="entry name" value="EXOSOME COMPLEX COMPONENT"/>
    <property type="match status" value="1"/>
</dbReference>
<dbReference type="AlphaFoldDB" id="A0AAE1I3Z4"/>
<dbReference type="PANTHER" id="PTHR11953:SF1">
    <property type="entry name" value="EXOSOME COMPLEX COMPONENT RRP46"/>
    <property type="match status" value="1"/>
</dbReference>
<sequence>MIDMVDNNSTEDLKLRPFYCELNVLSRPDGSAIVTQGETAAIAGVYGPVEVKPNKILIEKATVEGIYRPKSGLPCVSDRLFESTLQNTFEAAILTSQYPRTLISISVQEMQDSGGLLACAINAGCLALMNSGLSMKFLVAAVHCMINKNGDIILDPDNKQLKDSSASLMFAFDNVDKNIVSSNTHGRFTEAQYQEALLKCRTASNEIFQLYREIVKKYSPTMG</sequence>
<reference evidence="7" key="2">
    <citation type="journal article" date="2023" name="BMC Genomics">
        <title>Pest status, molecular evolution, and epigenetic factors derived from the genome assembly of Frankliniella fusca, a thysanopteran phytovirus vector.</title>
        <authorList>
            <person name="Catto M.A."/>
            <person name="Labadie P.E."/>
            <person name="Jacobson A.L."/>
            <person name="Kennedy G.G."/>
            <person name="Srinivasan R."/>
            <person name="Hunt B.G."/>
        </authorList>
    </citation>
    <scope>NUCLEOTIDE SEQUENCE</scope>
    <source>
        <strain evidence="7">PL_HMW_Pooled</strain>
    </source>
</reference>
<evidence type="ECO:0000313" key="8">
    <source>
        <dbReference type="Proteomes" id="UP001219518"/>
    </source>
</evidence>
<dbReference type="GO" id="GO:0003723">
    <property type="term" value="F:RNA binding"/>
    <property type="evidence" value="ECO:0007669"/>
    <property type="project" value="TreeGrafter"/>
</dbReference>
<keyword evidence="3" id="KW-0698">rRNA processing</keyword>
<dbReference type="GO" id="GO:0005730">
    <property type="term" value="C:nucleolus"/>
    <property type="evidence" value="ECO:0007669"/>
    <property type="project" value="TreeGrafter"/>
</dbReference>
<reference evidence="7" key="1">
    <citation type="submission" date="2021-07" db="EMBL/GenBank/DDBJ databases">
        <authorList>
            <person name="Catto M.A."/>
            <person name="Jacobson A."/>
            <person name="Kennedy G."/>
            <person name="Labadie P."/>
            <person name="Hunt B.G."/>
            <person name="Srinivasan R."/>
        </authorList>
    </citation>
    <scope>NUCLEOTIDE SEQUENCE</scope>
    <source>
        <strain evidence="7">PL_HMW_Pooled</strain>
        <tissue evidence="7">Head</tissue>
    </source>
</reference>
<gene>
    <name evidence="7" type="ORF">KUF71_014820</name>
</gene>
<comment type="similarity">
    <text evidence="2">Belongs to the RNase PH family.</text>
</comment>
<dbReference type="InterPro" id="IPR027408">
    <property type="entry name" value="PNPase/RNase_PH_dom_sf"/>
</dbReference>
<dbReference type="SUPFAM" id="SSF55666">
    <property type="entry name" value="Ribonuclease PH domain 2-like"/>
    <property type="match status" value="1"/>
</dbReference>
<dbReference type="GO" id="GO:0071051">
    <property type="term" value="P:poly(A)-dependent snoRNA 3'-end processing"/>
    <property type="evidence" value="ECO:0007669"/>
    <property type="project" value="TreeGrafter"/>
</dbReference>
<proteinExistence type="inferred from homology"/>
<comment type="subcellular location">
    <subcellularLocation>
        <location evidence="1">Nucleus</location>
    </subcellularLocation>
</comment>
<dbReference type="InterPro" id="IPR036345">
    <property type="entry name" value="ExoRNase_PH_dom2_sf"/>
</dbReference>
<evidence type="ECO:0000259" key="6">
    <source>
        <dbReference type="Pfam" id="PF01138"/>
    </source>
</evidence>
<evidence type="ECO:0000256" key="2">
    <source>
        <dbReference type="ARBA" id="ARBA00006678"/>
    </source>
</evidence>
<organism evidence="7 8">
    <name type="scientific">Frankliniella fusca</name>
    <dbReference type="NCBI Taxonomy" id="407009"/>
    <lineage>
        <taxon>Eukaryota</taxon>
        <taxon>Metazoa</taxon>
        <taxon>Ecdysozoa</taxon>
        <taxon>Arthropoda</taxon>
        <taxon>Hexapoda</taxon>
        <taxon>Insecta</taxon>
        <taxon>Pterygota</taxon>
        <taxon>Neoptera</taxon>
        <taxon>Paraneoptera</taxon>
        <taxon>Thysanoptera</taxon>
        <taxon>Terebrantia</taxon>
        <taxon>Thripoidea</taxon>
        <taxon>Thripidae</taxon>
        <taxon>Frankliniella</taxon>
    </lineage>
</organism>
<dbReference type="GO" id="GO:0071028">
    <property type="term" value="P:nuclear mRNA surveillance"/>
    <property type="evidence" value="ECO:0007669"/>
    <property type="project" value="TreeGrafter"/>
</dbReference>
<dbReference type="EMBL" id="JAHWGI010001440">
    <property type="protein sequence ID" value="KAK3932843.1"/>
    <property type="molecule type" value="Genomic_DNA"/>
</dbReference>
<evidence type="ECO:0000256" key="5">
    <source>
        <dbReference type="ARBA" id="ARBA00023242"/>
    </source>
</evidence>
<dbReference type="InterPro" id="IPR020568">
    <property type="entry name" value="Ribosomal_Su5_D2-typ_SF"/>
</dbReference>
<evidence type="ECO:0000256" key="3">
    <source>
        <dbReference type="ARBA" id="ARBA00022552"/>
    </source>
</evidence>
<feature type="domain" description="Exoribonuclease phosphorolytic" evidence="6">
    <location>
        <begin position="15"/>
        <end position="133"/>
    </location>
</feature>
<dbReference type="Proteomes" id="UP001219518">
    <property type="component" value="Unassembled WGS sequence"/>
</dbReference>
<accession>A0AAE1I3Z4</accession>
<dbReference type="GO" id="GO:0034475">
    <property type="term" value="P:U4 snRNA 3'-end processing"/>
    <property type="evidence" value="ECO:0007669"/>
    <property type="project" value="TreeGrafter"/>
</dbReference>
<dbReference type="CDD" id="cd11372">
    <property type="entry name" value="RNase_PH_RRP46"/>
    <property type="match status" value="1"/>
</dbReference>
<dbReference type="SUPFAM" id="SSF54211">
    <property type="entry name" value="Ribosomal protein S5 domain 2-like"/>
    <property type="match status" value="1"/>
</dbReference>
<evidence type="ECO:0000256" key="1">
    <source>
        <dbReference type="ARBA" id="ARBA00004123"/>
    </source>
</evidence>
<dbReference type="InterPro" id="IPR050080">
    <property type="entry name" value="RNase_PH"/>
</dbReference>
<comment type="caution">
    <text evidence="7">The sequence shown here is derived from an EMBL/GenBank/DDBJ whole genome shotgun (WGS) entry which is preliminary data.</text>
</comment>
<dbReference type="GO" id="GO:0000177">
    <property type="term" value="C:cytoplasmic exosome (RNase complex)"/>
    <property type="evidence" value="ECO:0007669"/>
    <property type="project" value="TreeGrafter"/>
</dbReference>
<dbReference type="InterPro" id="IPR001247">
    <property type="entry name" value="ExoRNase_PH_dom1"/>
</dbReference>
<dbReference type="GO" id="GO:0016075">
    <property type="term" value="P:rRNA catabolic process"/>
    <property type="evidence" value="ECO:0007669"/>
    <property type="project" value="TreeGrafter"/>
</dbReference>
<dbReference type="GO" id="GO:0000176">
    <property type="term" value="C:nuclear exosome (RNase complex)"/>
    <property type="evidence" value="ECO:0007669"/>
    <property type="project" value="TreeGrafter"/>
</dbReference>
<dbReference type="GO" id="GO:0006364">
    <property type="term" value="P:rRNA processing"/>
    <property type="evidence" value="ECO:0007669"/>
    <property type="project" value="UniProtKB-KW"/>
</dbReference>